<protein>
    <recommendedName>
        <fullName evidence="3">YD repeat-containing protein</fullName>
    </recommendedName>
</protein>
<evidence type="ECO:0000313" key="1">
    <source>
        <dbReference type="EMBL" id="MFD2920032.1"/>
    </source>
</evidence>
<reference evidence="2" key="1">
    <citation type="journal article" date="2019" name="Int. J. Syst. Evol. Microbiol.">
        <title>The Global Catalogue of Microorganisms (GCM) 10K type strain sequencing project: providing services to taxonomists for standard genome sequencing and annotation.</title>
        <authorList>
            <consortium name="The Broad Institute Genomics Platform"/>
            <consortium name="The Broad Institute Genome Sequencing Center for Infectious Disease"/>
            <person name="Wu L."/>
            <person name="Ma J."/>
        </authorList>
    </citation>
    <scope>NUCLEOTIDE SEQUENCE [LARGE SCALE GENOMIC DNA]</scope>
    <source>
        <strain evidence="2">KCTC 23299</strain>
    </source>
</reference>
<organism evidence="1 2">
    <name type="scientific">Terrimonas rubra</name>
    <dbReference type="NCBI Taxonomy" id="1035890"/>
    <lineage>
        <taxon>Bacteria</taxon>
        <taxon>Pseudomonadati</taxon>
        <taxon>Bacteroidota</taxon>
        <taxon>Chitinophagia</taxon>
        <taxon>Chitinophagales</taxon>
        <taxon>Chitinophagaceae</taxon>
        <taxon>Terrimonas</taxon>
    </lineage>
</organism>
<evidence type="ECO:0008006" key="3">
    <source>
        <dbReference type="Google" id="ProtNLM"/>
    </source>
</evidence>
<sequence length="511" mass="57700">MNNFKPLLIIIAYLLLQFLGSCRKDPVVPLPDPQDPGTPTHTFNISVESLPGMISPQGNLTAVVSIVNKQGIAVLTDKDVALTYQDKYFTSAINLAAGEYRISKFLVFGSNNKILYASPLVGSARANEVSTPLPFSFDLNTNTGTIPVHVTIVNTGDTPQQFGYPAGTFISPADESTSMKVNIRTVIKVGNIVYDSIPSTLRLVTWSSPNQSSLSFISLRPGTNEIALPKNAIKYELSVNKWKVTDQKVLLRSAVTDGMNLVLGGEKQARQLKTVNTAILNNGTYIAYVKKDYEYTNGYVSKTTAYKKNEAYETVVAYTENFFYNARQRIQRIQKQITDGGVQEDVFQYRDDGRLQAVNRTEPAGVTTATIGYAPYIENTELGDHYTAGVQYNFTQYYYTQYYNIEFYGGTILTDNMATTHGNSTTGRYQYDFCINPYIHLNIPDLYFENSWKHNRVNSMKEFENVFPLTIPYENIYTYDDEGYPIELVTRYRTYLTGQFSYQTRSVFYYN</sequence>
<comment type="caution">
    <text evidence="1">The sequence shown here is derived from an EMBL/GenBank/DDBJ whole genome shotgun (WGS) entry which is preliminary data.</text>
</comment>
<accession>A0ABW6A431</accession>
<gene>
    <name evidence="1" type="ORF">ACFS6H_09955</name>
</gene>
<dbReference type="EMBL" id="JBHUOZ010000003">
    <property type="protein sequence ID" value="MFD2920032.1"/>
    <property type="molecule type" value="Genomic_DNA"/>
</dbReference>
<name>A0ABW6A431_9BACT</name>
<evidence type="ECO:0000313" key="2">
    <source>
        <dbReference type="Proteomes" id="UP001597511"/>
    </source>
</evidence>
<dbReference type="Proteomes" id="UP001597511">
    <property type="component" value="Unassembled WGS sequence"/>
</dbReference>
<dbReference type="RefSeq" id="WP_386097858.1">
    <property type="nucleotide sequence ID" value="NZ_JBHUOZ010000003.1"/>
</dbReference>
<proteinExistence type="predicted"/>
<keyword evidence="2" id="KW-1185">Reference proteome</keyword>
<dbReference type="PROSITE" id="PS51257">
    <property type="entry name" value="PROKAR_LIPOPROTEIN"/>
    <property type="match status" value="1"/>
</dbReference>